<dbReference type="Proteomes" id="UP000244240">
    <property type="component" value="Unassembled WGS sequence"/>
</dbReference>
<evidence type="ECO:0000256" key="1">
    <source>
        <dbReference type="ARBA" id="ARBA00004533"/>
    </source>
</evidence>
<keyword evidence="6" id="KW-0012">Acyltransferase</keyword>
<keyword evidence="4 7" id="KW-0808">Transferase</keyword>
<comment type="subcellular location">
    <subcellularLocation>
        <location evidence="1">Cell inner membrane</location>
    </subcellularLocation>
</comment>
<dbReference type="CDD" id="cd07984">
    <property type="entry name" value="LPLAT_LABLAT-like"/>
    <property type="match status" value="1"/>
</dbReference>
<name>A0A2T6C7W1_9BACL</name>
<dbReference type="GO" id="GO:0005886">
    <property type="term" value="C:plasma membrane"/>
    <property type="evidence" value="ECO:0007669"/>
    <property type="project" value="UniProtKB-SubCell"/>
</dbReference>
<dbReference type="PANTHER" id="PTHR30606:SF10">
    <property type="entry name" value="PHOSPHATIDYLINOSITOL MANNOSIDE ACYLTRANSFERASE"/>
    <property type="match status" value="1"/>
</dbReference>
<protein>
    <submittedName>
        <fullName evidence="7">KDO2-lipid IV(A) lauroyltransferase</fullName>
    </submittedName>
</protein>
<evidence type="ECO:0000256" key="4">
    <source>
        <dbReference type="ARBA" id="ARBA00022679"/>
    </source>
</evidence>
<gene>
    <name evidence="7" type="ORF">C8P63_103159</name>
</gene>
<comment type="caution">
    <text evidence="7">The sequence shown here is derived from an EMBL/GenBank/DDBJ whole genome shotgun (WGS) entry which is preliminary data.</text>
</comment>
<keyword evidence="2" id="KW-1003">Cell membrane</keyword>
<organism evidence="7 8">
    <name type="scientific">Melghirimyces profundicolus</name>
    <dbReference type="NCBI Taxonomy" id="1242148"/>
    <lineage>
        <taxon>Bacteria</taxon>
        <taxon>Bacillati</taxon>
        <taxon>Bacillota</taxon>
        <taxon>Bacilli</taxon>
        <taxon>Bacillales</taxon>
        <taxon>Thermoactinomycetaceae</taxon>
        <taxon>Melghirimyces</taxon>
    </lineage>
</organism>
<accession>A0A2T6C7W1</accession>
<keyword evidence="3" id="KW-0997">Cell inner membrane</keyword>
<evidence type="ECO:0000256" key="3">
    <source>
        <dbReference type="ARBA" id="ARBA00022519"/>
    </source>
</evidence>
<dbReference type="Pfam" id="PF03279">
    <property type="entry name" value="Lip_A_acyltrans"/>
    <property type="match status" value="1"/>
</dbReference>
<dbReference type="InterPro" id="IPR004960">
    <property type="entry name" value="LipA_acyltrans"/>
</dbReference>
<dbReference type="OrthoDB" id="2578313at2"/>
<keyword evidence="5" id="KW-0472">Membrane</keyword>
<dbReference type="RefSeq" id="WP_108021928.1">
    <property type="nucleotide sequence ID" value="NZ_QBKR01000003.1"/>
</dbReference>
<proteinExistence type="predicted"/>
<reference evidence="7 8" key="1">
    <citation type="submission" date="2018-04" db="EMBL/GenBank/DDBJ databases">
        <title>Genomic Encyclopedia of Archaeal and Bacterial Type Strains, Phase II (KMG-II): from individual species to whole genera.</title>
        <authorList>
            <person name="Goeker M."/>
        </authorList>
    </citation>
    <scope>NUCLEOTIDE SEQUENCE [LARGE SCALE GENOMIC DNA]</scope>
    <source>
        <strain evidence="7 8">DSM 45787</strain>
    </source>
</reference>
<dbReference type="PANTHER" id="PTHR30606">
    <property type="entry name" value="LIPID A BIOSYNTHESIS LAUROYL ACYLTRANSFERASE"/>
    <property type="match status" value="1"/>
</dbReference>
<dbReference type="GO" id="GO:0009247">
    <property type="term" value="P:glycolipid biosynthetic process"/>
    <property type="evidence" value="ECO:0007669"/>
    <property type="project" value="UniProtKB-ARBA"/>
</dbReference>
<sequence length="306" mass="35969">MYDWLARVTAGEGSLGKWSRRLETIPESMALPLFQSAGWVLYGYDRDLRERVRKNLGEWGPSRRFAKQISRRYFTHLAVLLYELLCADKFLNRTGDERIAISGEHHLKETLQRGKGAILFAPHTGNFFYCYWYLSRLYPCLTVATAGSAELRPLYLRFRNMGCEGLDYDQTPPITLMKRLRNHLKQNGVVFLLGDFWRPTFQPSRLFGKPTRSPSGTAVLSIEGEIPVIPCLGTRTRDYRHQLTLYPPLHLYRRYDRTRIREAVNHLNIQLEQMIREQPEQWLYWFDVHHRWEDSADNNGTGRESR</sequence>
<dbReference type="EMBL" id="QBKR01000003">
    <property type="protein sequence ID" value="PTX64373.1"/>
    <property type="molecule type" value="Genomic_DNA"/>
</dbReference>
<dbReference type="GO" id="GO:0016746">
    <property type="term" value="F:acyltransferase activity"/>
    <property type="evidence" value="ECO:0007669"/>
    <property type="project" value="UniProtKB-KW"/>
</dbReference>
<dbReference type="AlphaFoldDB" id="A0A2T6C7W1"/>
<evidence type="ECO:0000256" key="5">
    <source>
        <dbReference type="ARBA" id="ARBA00023136"/>
    </source>
</evidence>
<evidence type="ECO:0000256" key="2">
    <source>
        <dbReference type="ARBA" id="ARBA00022475"/>
    </source>
</evidence>
<evidence type="ECO:0000313" key="8">
    <source>
        <dbReference type="Proteomes" id="UP000244240"/>
    </source>
</evidence>
<keyword evidence="8" id="KW-1185">Reference proteome</keyword>
<evidence type="ECO:0000256" key="6">
    <source>
        <dbReference type="ARBA" id="ARBA00023315"/>
    </source>
</evidence>
<evidence type="ECO:0000313" key="7">
    <source>
        <dbReference type="EMBL" id="PTX64373.1"/>
    </source>
</evidence>